<reference evidence="2 3" key="1">
    <citation type="journal article" date="2019" name="Int. J. Syst. Evol. Microbiol.">
        <title>The Global Catalogue of Microorganisms (GCM) 10K type strain sequencing project: providing services to taxonomists for standard genome sequencing and annotation.</title>
        <authorList>
            <consortium name="The Broad Institute Genomics Platform"/>
            <consortium name="The Broad Institute Genome Sequencing Center for Infectious Disease"/>
            <person name="Wu L."/>
            <person name="Ma J."/>
        </authorList>
    </citation>
    <scope>NUCLEOTIDE SEQUENCE [LARGE SCALE GENOMIC DNA]</scope>
    <source>
        <strain evidence="2 3">JCM 14718</strain>
    </source>
</reference>
<dbReference type="RefSeq" id="WP_344314394.1">
    <property type="nucleotide sequence ID" value="NZ_BAAANY010000036.1"/>
</dbReference>
<dbReference type="InterPro" id="IPR004360">
    <property type="entry name" value="Glyas_Fos-R_dOase_dom"/>
</dbReference>
<name>A0ABN2IS00_9ACTN</name>
<dbReference type="Pfam" id="PF00903">
    <property type="entry name" value="Glyoxalase"/>
    <property type="match status" value="1"/>
</dbReference>
<feature type="domain" description="VOC" evidence="1">
    <location>
        <begin position="9"/>
        <end position="123"/>
    </location>
</feature>
<dbReference type="EMBL" id="BAAANY010000036">
    <property type="protein sequence ID" value="GAA1710345.1"/>
    <property type="molecule type" value="Genomic_DNA"/>
</dbReference>
<dbReference type="Gene3D" id="3.10.180.10">
    <property type="entry name" value="2,3-Dihydroxybiphenyl 1,2-Dioxygenase, domain 1"/>
    <property type="match status" value="1"/>
</dbReference>
<keyword evidence="3" id="KW-1185">Reference proteome</keyword>
<dbReference type="InterPro" id="IPR029068">
    <property type="entry name" value="Glyas_Bleomycin-R_OHBP_Dase"/>
</dbReference>
<dbReference type="SUPFAM" id="SSF54593">
    <property type="entry name" value="Glyoxalase/Bleomycin resistance protein/Dihydroxybiphenyl dioxygenase"/>
    <property type="match status" value="1"/>
</dbReference>
<evidence type="ECO:0000313" key="2">
    <source>
        <dbReference type="EMBL" id="GAA1710345.1"/>
    </source>
</evidence>
<dbReference type="Proteomes" id="UP001500618">
    <property type="component" value="Unassembled WGS sequence"/>
</dbReference>
<dbReference type="InterPro" id="IPR037523">
    <property type="entry name" value="VOC_core"/>
</dbReference>
<comment type="caution">
    <text evidence="2">The sequence shown here is derived from an EMBL/GenBank/DDBJ whole genome shotgun (WGS) entry which is preliminary data.</text>
</comment>
<gene>
    <name evidence="2" type="ORF">GCM10009765_69580</name>
</gene>
<proteinExistence type="predicted"/>
<dbReference type="PROSITE" id="PS51819">
    <property type="entry name" value="VOC"/>
    <property type="match status" value="1"/>
</dbReference>
<sequence>MNSAIRVLGVDNILFAVANLDDAIEFYADRLGLPLVFRLDEPGIALFKLGPEAPGLLLRRGTVASPAPSTAARLWLEVPDAREAAETLRTRGVEPLSDPFSVATGWIVEVADAAGNIIGFTDYTANPSLGRTAGH</sequence>
<evidence type="ECO:0000259" key="1">
    <source>
        <dbReference type="PROSITE" id="PS51819"/>
    </source>
</evidence>
<dbReference type="CDD" id="cd06587">
    <property type="entry name" value="VOC"/>
    <property type="match status" value="1"/>
</dbReference>
<organism evidence="2 3">
    <name type="scientific">Fodinicola feengrottensis</name>
    <dbReference type="NCBI Taxonomy" id="435914"/>
    <lineage>
        <taxon>Bacteria</taxon>
        <taxon>Bacillati</taxon>
        <taxon>Actinomycetota</taxon>
        <taxon>Actinomycetes</taxon>
        <taxon>Mycobacteriales</taxon>
        <taxon>Fodinicola</taxon>
    </lineage>
</organism>
<protein>
    <submittedName>
        <fullName evidence="2">VOC family protein</fullName>
    </submittedName>
</protein>
<accession>A0ABN2IS00</accession>
<evidence type="ECO:0000313" key="3">
    <source>
        <dbReference type="Proteomes" id="UP001500618"/>
    </source>
</evidence>